<accession>A0A0M9GF36</accession>
<evidence type="ECO:0000313" key="2">
    <source>
        <dbReference type="EMBL" id="KPA89592.1"/>
    </source>
</evidence>
<dbReference type="EMBL" id="JSYZ01000015">
    <property type="protein sequence ID" value="KPA89592.1"/>
    <property type="molecule type" value="Genomic_DNA"/>
</dbReference>
<dbReference type="Proteomes" id="UP000037931">
    <property type="component" value="Unassembled WGS sequence"/>
</dbReference>
<dbReference type="AlphaFoldDB" id="A0A0M9GF36"/>
<dbReference type="OrthoDB" id="8561992at2"/>
<reference evidence="2 3" key="1">
    <citation type="journal article" date="2015" name="PLoS ONE">
        <title>Rice-Infecting Pseudomonas Genomes Are Highly Accessorized and Harbor Multiple Putative Virulence Mechanisms to Cause Sheath Brown Rot.</title>
        <authorList>
            <person name="Quibod I.L."/>
            <person name="Grande G."/>
            <person name="Oreiro E.G."/>
            <person name="Borja F.N."/>
            <person name="Dossa G.S."/>
            <person name="Mauleon R."/>
            <person name="Cruz C.V."/>
            <person name="Oliva R."/>
        </authorList>
    </citation>
    <scope>NUCLEOTIDE SEQUENCE [LARGE SCALE GENOMIC DNA]</scope>
    <source>
        <strain evidence="2 3">IRRI 6609</strain>
    </source>
</reference>
<gene>
    <name evidence="2" type="ORF">PF66_04039</name>
</gene>
<dbReference type="STRING" id="50340.PF66_04039"/>
<proteinExistence type="predicted"/>
<keyword evidence="3" id="KW-1185">Reference proteome</keyword>
<dbReference type="PATRIC" id="fig|50340.43.peg.1343"/>
<organism evidence="2 3">
    <name type="scientific">Pseudomonas asplenii</name>
    <dbReference type="NCBI Taxonomy" id="53407"/>
    <lineage>
        <taxon>Bacteria</taxon>
        <taxon>Pseudomonadati</taxon>
        <taxon>Pseudomonadota</taxon>
        <taxon>Gammaproteobacteria</taxon>
        <taxon>Pseudomonadales</taxon>
        <taxon>Pseudomonadaceae</taxon>
        <taxon>Pseudomonas</taxon>
    </lineage>
</organism>
<comment type="caution">
    <text evidence="2">The sequence shown here is derived from an EMBL/GenBank/DDBJ whole genome shotgun (WGS) entry which is preliminary data.</text>
</comment>
<evidence type="ECO:0008006" key="4">
    <source>
        <dbReference type="Google" id="ProtNLM"/>
    </source>
</evidence>
<feature type="chain" id="PRO_5005836177" description="Sn-glycerol-3-phosphate transporter" evidence="1">
    <location>
        <begin position="23"/>
        <end position="160"/>
    </location>
</feature>
<sequence precursor="true">MNRSMFAAVLVLSLGTASAVLAAQESAAEKGFWYAQTSLYSRHYSPAPEHNNHQDLLGLERHDGSGWLYGAATFRNSFSQRSYYGYVGQRFDSARYPLYAKVTGGLLQGYRGEYRDKIPLNRLGVAPVLIPSVGTYYGPVAAELVLLGFNAAMITTGVRF</sequence>
<name>A0A0M9GF36_9PSED</name>
<feature type="signal peptide" evidence="1">
    <location>
        <begin position="1"/>
        <end position="22"/>
    </location>
</feature>
<keyword evidence="1" id="KW-0732">Signal</keyword>
<evidence type="ECO:0000313" key="3">
    <source>
        <dbReference type="Proteomes" id="UP000037931"/>
    </source>
</evidence>
<protein>
    <recommendedName>
        <fullName evidence="4">Sn-glycerol-3-phosphate transporter</fullName>
    </recommendedName>
</protein>
<evidence type="ECO:0000256" key="1">
    <source>
        <dbReference type="SAM" id="SignalP"/>
    </source>
</evidence>
<dbReference type="RefSeq" id="WP_054063601.1">
    <property type="nucleotide sequence ID" value="NZ_JSYZ01000015.1"/>
</dbReference>